<feature type="site" description="Stabilizes the basic form of H active site to accept a proton" evidence="7">
    <location>
        <position position="86"/>
    </location>
</feature>
<dbReference type="InterPro" id="IPR018171">
    <property type="entry name" value="Pept_tRNA_hydro_CS"/>
</dbReference>
<dbReference type="OrthoDB" id="9800507at2"/>
<dbReference type="KEGG" id="caj:CIG1485E_0351"/>
<keyword evidence="7" id="KW-0963">Cytoplasm</keyword>
<feature type="binding site" evidence="7">
    <location>
        <position position="107"/>
    </location>
    <ligand>
        <name>tRNA</name>
        <dbReference type="ChEBI" id="CHEBI:17843"/>
    </ligand>
</feature>
<evidence type="ECO:0000256" key="6">
    <source>
        <dbReference type="ARBA" id="ARBA00050038"/>
    </source>
</evidence>
<evidence type="ECO:0000313" key="11">
    <source>
        <dbReference type="Proteomes" id="UP000028486"/>
    </source>
</evidence>
<evidence type="ECO:0000256" key="1">
    <source>
        <dbReference type="ARBA" id="ARBA00013260"/>
    </source>
</evidence>
<evidence type="ECO:0000313" key="10">
    <source>
        <dbReference type="EMBL" id="AII14222.1"/>
    </source>
</evidence>
<gene>
    <name evidence="7 10" type="primary">pth</name>
    <name evidence="10" type="ORF">CIG1485E_0351</name>
</gene>
<keyword evidence="11" id="KW-1185">Reference proteome</keyword>
<dbReference type="PANTHER" id="PTHR17224:SF1">
    <property type="entry name" value="PEPTIDYL-TRNA HYDROLASE"/>
    <property type="match status" value="1"/>
</dbReference>
<dbReference type="CDD" id="cd00462">
    <property type="entry name" value="PTH"/>
    <property type="match status" value="1"/>
</dbReference>
<dbReference type="NCBIfam" id="TIGR00447">
    <property type="entry name" value="pth"/>
    <property type="match status" value="1"/>
</dbReference>
<dbReference type="GO" id="GO:0004045">
    <property type="term" value="F:peptidyl-tRNA hydrolase activity"/>
    <property type="evidence" value="ECO:0007669"/>
    <property type="project" value="UniProtKB-UniRule"/>
</dbReference>
<comment type="subunit">
    <text evidence="7">Monomer.</text>
</comment>
<dbReference type="GO" id="GO:0072344">
    <property type="term" value="P:rescue of stalled ribosome"/>
    <property type="evidence" value="ECO:0007669"/>
    <property type="project" value="UniProtKB-UniRule"/>
</dbReference>
<organism evidence="10 11">
    <name type="scientific">Campylobacter iguaniorum</name>
    <dbReference type="NCBI Taxonomy" id="1244531"/>
    <lineage>
        <taxon>Bacteria</taxon>
        <taxon>Pseudomonadati</taxon>
        <taxon>Campylobacterota</taxon>
        <taxon>Epsilonproteobacteria</taxon>
        <taxon>Campylobacterales</taxon>
        <taxon>Campylobacteraceae</taxon>
        <taxon>Campylobacter</taxon>
    </lineage>
</organism>
<evidence type="ECO:0000256" key="5">
    <source>
        <dbReference type="ARBA" id="ARBA00038063"/>
    </source>
</evidence>
<feature type="active site" description="Proton acceptor" evidence="7">
    <location>
        <position position="19"/>
    </location>
</feature>
<dbReference type="eggNOG" id="COG0193">
    <property type="taxonomic scope" value="Bacteria"/>
</dbReference>
<dbReference type="InterPro" id="IPR001328">
    <property type="entry name" value="Pept_tRNA_hydro"/>
</dbReference>
<dbReference type="HOGENOM" id="CLU_062456_4_1_7"/>
<dbReference type="GO" id="GO:0000049">
    <property type="term" value="F:tRNA binding"/>
    <property type="evidence" value="ECO:0007669"/>
    <property type="project" value="UniProtKB-UniRule"/>
</dbReference>
<feature type="binding site" evidence="7">
    <location>
        <position position="63"/>
    </location>
    <ligand>
        <name>tRNA</name>
        <dbReference type="ChEBI" id="CHEBI:17843"/>
    </ligand>
</feature>
<dbReference type="PANTHER" id="PTHR17224">
    <property type="entry name" value="PEPTIDYL-TRNA HYDROLASE"/>
    <property type="match status" value="1"/>
</dbReference>
<evidence type="ECO:0000256" key="4">
    <source>
        <dbReference type="ARBA" id="ARBA00022884"/>
    </source>
</evidence>
<protein>
    <recommendedName>
        <fullName evidence="6 7">Peptidyl-tRNA hydrolase</fullName>
        <shortName evidence="7">Pth</shortName>
        <ecNumber evidence="1 7">3.1.1.29</ecNumber>
    </recommendedName>
</protein>
<dbReference type="RefSeq" id="WP_038453056.1">
    <property type="nucleotide sequence ID" value="NZ_CP009043.1"/>
</dbReference>
<dbReference type="GO" id="GO:0005737">
    <property type="term" value="C:cytoplasm"/>
    <property type="evidence" value="ECO:0007669"/>
    <property type="project" value="UniProtKB-SubCell"/>
</dbReference>
<dbReference type="HAMAP" id="MF_00083">
    <property type="entry name" value="Pept_tRNA_hydro_bact"/>
    <property type="match status" value="1"/>
</dbReference>
<reference evidence="11" key="1">
    <citation type="journal article" date="2014" name="Genome Announc.">
        <title>Complete Genome Sequence of Campylobacter iguaniorum Strain 1485ET, Isolated from a Bearded Dragon (Pogona vitticeps).</title>
        <authorList>
            <person name="Gilbert M.J."/>
            <person name="Miller W.G."/>
            <person name="Yee E."/>
            <person name="Kik M."/>
            <person name="Wagenaar J.A."/>
            <person name="Duim B."/>
        </authorList>
    </citation>
    <scope>NUCLEOTIDE SEQUENCE [LARGE SCALE GENOMIC DNA]</scope>
    <source>
        <strain evidence="11">1485E</strain>
    </source>
</reference>
<dbReference type="GO" id="GO:0006515">
    <property type="term" value="P:protein quality control for misfolded or incompletely synthesized proteins"/>
    <property type="evidence" value="ECO:0007669"/>
    <property type="project" value="UniProtKB-UniRule"/>
</dbReference>
<accession>A0A076F9P7</accession>
<dbReference type="STRING" id="1244531.CIG2463D_0356"/>
<feature type="binding site" evidence="7">
    <location>
        <position position="14"/>
    </location>
    <ligand>
        <name>tRNA</name>
        <dbReference type="ChEBI" id="CHEBI:17843"/>
    </ligand>
</feature>
<dbReference type="Pfam" id="PF01195">
    <property type="entry name" value="Pept_tRNA_hydro"/>
    <property type="match status" value="1"/>
</dbReference>
<dbReference type="EC" id="3.1.1.29" evidence="1 7"/>
<dbReference type="PROSITE" id="PS01196">
    <property type="entry name" value="PEPT_TRNA_HYDROL_2"/>
    <property type="match status" value="1"/>
</dbReference>
<sequence>MTLLVGLGNPGKEYENTRHNVGFMLADLLLQDGGFNNVSSTKFQGELFKKGSLLILKPTTFMNLSGNSLKAVNDFYKPDHIIVVHDDLDLKLGAVRFKNGGSSGGHNGIKSIDSLIGNDYDRIRIGIGRSGNGVISYVLGEFNQEENQKLQEVLEHSKKAALELIKSGDITEISSKFTLKAN</sequence>
<evidence type="ECO:0000256" key="3">
    <source>
        <dbReference type="ARBA" id="ARBA00022801"/>
    </source>
</evidence>
<comment type="function">
    <text evidence="7">Catalyzes the release of premature peptidyl moieties from peptidyl-tRNA molecules trapped in stalled 50S ribosomal subunits, and thus maintains levels of free tRNAs and 50S ribosomes.</text>
</comment>
<dbReference type="SUPFAM" id="SSF53178">
    <property type="entry name" value="Peptidyl-tRNA hydrolase-like"/>
    <property type="match status" value="1"/>
</dbReference>
<name>A0A076F9P7_9BACT</name>
<keyword evidence="3 7" id="KW-0378">Hydrolase</keyword>
<comment type="function">
    <text evidence="7">Hydrolyzes ribosome-free peptidyl-tRNAs (with 1 or more amino acids incorporated), which drop off the ribosome during protein synthesis, or as a result of ribosome stalling.</text>
</comment>
<comment type="catalytic activity">
    <reaction evidence="7 8">
        <text>an N-acyl-L-alpha-aminoacyl-tRNA + H2O = an N-acyl-L-amino acid + a tRNA + H(+)</text>
        <dbReference type="Rhea" id="RHEA:54448"/>
        <dbReference type="Rhea" id="RHEA-COMP:10123"/>
        <dbReference type="Rhea" id="RHEA-COMP:13883"/>
        <dbReference type="ChEBI" id="CHEBI:15377"/>
        <dbReference type="ChEBI" id="CHEBI:15378"/>
        <dbReference type="ChEBI" id="CHEBI:59874"/>
        <dbReference type="ChEBI" id="CHEBI:78442"/>
        <dbReference type="ChEBI" id="CHEBI:138191"/>
        <dbReference type="EC" id="3.1.1.29"/>
    </reaction>
</comment>
<feature type="binding site" evidence="7">
    <location>
        <position position="61"/>
    </location>
    <ligand>
        <name>tRNA</name>
        <dbReference type="ChEBI" id="CHEBI:17843"/>
    </ligand>
</feature>
<evidence type="ECO:0000256" key="8">
    <source>
        <dbReference type="RuleBase" id="RU000673"/>
    </source>
</evidence>
<proteinExistence type="inferred from homology"/>
<comment type="similarity">
    <text evidence="5 7 9">Belongs to the PTH family.</text>
</comment>
<dbReference type="Gene3D" id="3.40.50.1470">
    <property type="entry name" value="Peptidyl-tRNA hydrolase"/>
    <property type="match status" value="1"/>
</dbReference>
<evidence type="ECO:0000256" key="9">
    <source>
        <dbReference type="RuleBase" id="RU004320"/>
    </source>
</evidence>
<evidence type="ECO:0000256" key="7">
    <source>
        <dbReference type="HAMAP-Rule" id="MF_00083"/>
    </source>
</evidence>
<dbReference type="PROSITE" id="PS01195">
    <property type="entry name" value="PEPT_TRNA_HYDROL_1"/>
    <property type="match status" value="1"/>
</dbReference>
<dbReference type="InterPro" id="IPR036416">
    <property type="entry name" value="Pept_tRNA_hydro_sf"/>
</dbReference>
<dbReference type="EMBL" id="CP009043">
    <property type="protein sequence ID" value="AII14222.1"/>
    <property type="molecule type" value="Genomic_DNA"/>
</dbReference>
<dbReference type="FunFam" id="3.40.50.1470:FF:000001">
    <property type="entry name" value="Peptidyl-tRNA hydrolase"/>
    <property type="match status" value="1"/>
</dbReference>
<keyword evidence="2 7" id="KW-0820">tRNA-binding</keyword>
<dbReference type="AlphaFoldDB" id="A0A076F9P7"/>
<evidence type="ECO:0000256" key="2">
    <source>
        <dbReference type="ARBA" id="ARBA00022555"/>
    </source>
</evidence>
<comment type="subcellular location">
    <subcellularLocation>
        <location evidence="7">Cytoplasm</location>
    </subcellularLocation>
</comment>
<feature type="site" description="Discriminates between blocked and unblocked aminoacyl-tRNA" evidence="7">
    <location>
        <position position="9"/>
    </location>
</feature>
<dbReference type="Proteomes" id="UP000028486">
    <property type="component" value="Chromosome"/>
</dbReference>
<keyword evidence="4 7" id="KW-0694">RNA-binding</keyword>
<dbReference type="PATRIC" id="fig|1244531.5.peg.361"/>